<comment type="caution">
    <text evidence="2">The sequence shown here is derived from an EMBL/GenBank/DDBJ whole genome shotgun (WGS) entry which is preliminary data.</text>
</comment>
<organism evidence="2">
    <name type="scientific">Sesamum angustifolium</name>
    <dbReference type="NCBI Taxonomy" id="2727405"/>
    <lineage>
        <taxon>Eukaryota</taxon>
        <taxon>Viridiplantae</taxon>
        <taxon>Streptophyta</taxon>
        <taxon>Embryophyta</taxon>
        <taxon>Tracheophyta</taxon>
        <taxon>Spermatophyta</taxon>
        <taxon>Magnoliopsida</taxon>
        <taxon>eudicotyledons</taxon>
        <taxon>Gunneridae</taxon>
        <taxon>Pentapetalae</taxon>
        <taxon>asterids</taxon>
        <taxon>lamiids</taxon>
        <taxon>Lamiales</taxon>
        <taxon>Pedaliaceae</taxon>
        <taxon>Sesamum</taxon>
    </lineage>
</organism>
<accession>A0AAW2LD40</accession>
<dbReference type="AlphaFoldDB" id="A0AAW2LD40"/>
<gene>
    <name evidence="2" type="ORF">Sangu_2145500</name>
</gene>
<evidence type="ECO:0000256" key="1">
    <source>
        <dbReference type="SAM" id="MobiDB-lite"/>
    </source>
</evidence>
<feature type="region of interest" description="Disordered" evidence="1">
    <location>
        <begin position="1"/>
        <end position="52"/>
    </location>
</feature>
<reference evidence="2" key="2">
    <citation type="journal article" date="2024" name="Plant">
        <title>Genomic evolution and insights into agronomic trait innovations of Sesamum species.</title>
        <authorList>
            <person name="Miao H."/>
            <person name="Wang L."/>
            <person name="Qu L."/>
            <person name="Liu H."/>
            <person name="Sun Y."/>
            <person name="Le M."/>
            <person name="Wang Q."/>
            <person name="Wei S."/>
            <person name="Zheng Y."/>
            <person name="Lin W."/>
            <person name="Duan Y."/>
            <person name="Cao H."/>
            <person name="Xiong S."/>
            <person name="Wang X."/>
            <person name="Wei L."/>
            <person name="Li C."/>
            <person name="Ma Q."/>
            <person name="Ju M."/>
            <person name="Zhao R."/>
            <person name="Li G."/>
            <person name="Mu C."/>
            <person name="Tian Q."/>
            <person name="Mei H."/>
            <person name="Zhang T."/>
            <person name="Gao T."/>
            <person name="Zhang H."/>
        </authorList>
    </citation>
    <scope>NUCLEOTIDE SEQUENCE</scope>
    <source>
        <strain evidence="2">G01</strain>
    </source>
</reference>
<evidence type="ECO:0000313" key="2">
    <source>
        <dbReference type="EMBL" id="KAL0317312.1"/>
    </source>
</evidence>
<sequence length="60" mass="6387">MGDGVTSVEGPSMGPLRRRRPRSMGKASPHGGAKAVARCDGRPSSPRAEEATTLLRCNFY</sequence>
<name>A0AAW2LD40_9LAMI</name>
<dbReference type="EMBL" id="JACGWK010000014">
    <property type="protein sequence ID" value="KAL0317312.1"/>
    <property type="molecule type" value="Genomic_DNA"/>
</dbReference>
<reference evidence="2" key="1">
    <citation type="submission" date="2020-06" db="EMBL/GenBank/DDBJ databases">
        <authorList>
            <person name="Li T."/>
            <person name="Hu X."/>
            <person name="Zhang T."/>
            <person name="Song X."/>
            <person name="Zhang H."/>
            <person name="Dai N."/>
            <person name="Sheng W."/>
            <person name="Hou X."/>
            <person name="Wei L."/>
        </authorList>
    </citation>
    <scope>NUCLEOTIDE SEQUENCE</scope>
    <source>
        <strain evidence="2">G01</strain>
        <tissue evidence="2">Leaf</tissue>
    </source>
</reference>
<proteinExistence type="predicted"/>
<protein>
    <submittedName>
        <fullName evidence="2">Uncharacterized protein</fullName>
    </submittedName>
</protein>